<evidence type="ECO:0000256" key="7">
    <source>
        <dbReference type="RuleBase" id="RU362110"/>
    </source>
</evidence>
<comment type="similarity">
    <text evidence="1 7">Belongs to the glycosyl hydrolase 32 family.</text>
</comment>
<dbReference type="InterPro" id="IPR013148">
    <property type="entry name" value="Glyco_hydro_32_N"/>
</dbReference>
<dbReference type="Gene3D" id="2.60.120.200">
    <property type="match status" value="1"/>
</dbReference>
<keyword evidence="5" id="KW-1015">Disulfide bond</keyword>
<evidence type="ECO:0000256" key="5">
    <source>
        <dbReference type="ARBA" id="ARBA00023157"/>
    </source>
</evidence>
<dbReference type="Pfam" id="PF13385">
    <property type="entry name" value="Laminin_G_3"/>
    <property type="match status" value="1"/>
</dbReference>
<keyword evidence="4 7" id="KW-0378">Hydrolase</keyword>
<dbReference type="GO" id="GO:0005975">
    <property type="term" value="P:carbohydrate metabolic process"/>
    <property type="evidence" value="ECO:0007669"/>
    <property type="project" value="InterPro"/>
</dbReference>
<dbReference type="OrthoDB" id="9759709at2"/>
<evidence type="ECO:0000256" key="1">
    <source>
        <dbReference type="ARBA" id="ARBA00009902"/>
    </source>
</evidence>
<evidence type="ECO:0000256" key="6">
    <source>
        <dbReference type="ARBA" id="ARBA00023295"/>
    </source>
</evidence>
<dbReference type="InterPro" id="IPR006558">
    <property type="entry name" value="LamG-like"/>
</dbReference>
<comment type="caution">
    <text evidence="10">The sequence shown here is derived from an EMBL/GenBank/DDBJ whole genome shotgun (WGS) entry which is preliminary data.</text>
</comment>
<name>A0A366Y3J4_9BACI</name>
<evidence type="ECO:0000259" key="9">
    <source>
        <dbReference type="SMART" id="SM00560"/>
    </source>
</evidence>
<dbReference type="AlphaFoldDB" id="A0A366Y3J4"/>
<feature type="domain" description="LamG-like jellyroll fold" evidence="9">
    <location>
        <begin position="120"/>
        <end position="271"/>
    </location>
</feature>
<dbReference type="EC" id="3.2.1.26" evidence="2"/>
<evidence type="ECO:0000313" key="10">
    <source>
        <dbReference type="EMBL" id="RBW70761.1"/>
    </source>
</evidence>
<keyword evidence="8" id="KW-0472">Membrane</keyword>
<evidence type="ECO:0000256" key="4">
    <source>
        <dbReference type="ARBA" id="ARBA00022801"/>
    </source>
</evidence>
<dbReference type="InterPro" id="IPR051214">
    <property type="entry name" value="GH32_Enzymes"/>
</dbReference>
<dbReference type="SUPFAM" id="SSF75005">
    <property type="entry name" value="Arabinanase/levansucrase/invertase"/>
    <property type="match status" value="1"/>
</dbReference>
<gene>
    <name evidence="10" type="ORF">DS031_04575</name>
</gene>
<dbReference type="RefSeq" id="WP_113804755.1">
    <property type="nucleotide sequence ID" value="NZ_QOCW01000003.1"/>
</dbReference>
<dbReference type="Pfam" id="PF08244">
    <property type="entry name" value="Glyco_hydro_32C"/>
    <property type="match status" value="1"/>
</dbReference>
<dbReference type="Pfam" id="PF00251">
    <property type="entry name" value="Glyco_hydro_32N"/>
    <property type="match status" value="1"/>
</dbReference>
<dbReference type="Proteomes" id="UP000253314">
    <property type="component" value="Unassembled WGS sequence"/>
</dbReference>
<dbReference type="SMART" id="SM00640">
    <property type="entry name" value="Glyco_32"/>
    <property type="match status" value="1"/>
</dbReference>
<dbReference type="GO" id="GO:0004564">
    <property type="term" value="F:beta-fructofuranosidase activity"/>
    <property type="evidence" value="ECO:0007669"/>
    <property type="project" value="UniProtKB-EC"/>
</dbReference>
<dbReference type="Gene3D" id="2.60.120.560">
    <property type="entry name" value="Exo-inulinase, domain 1"/>
    <property type="match status" value="1"/>
</dbReference>
<keyword evidence="3" id="KW-0732">Signal</keyword>
<dbReference type="SMART" id="SM00560">
    <property type="entry name" value="LamGL"/>
    <property type="match status" value="1"/>
</dbReference>
<dbReference type="EMBL" id="QOCW01000003">
    <property type="protein sequence ID" value="RBW70761.1"/>
    <property type="molecule type" value="Genomic_DNA"/>
</dbReference>
<dbReference type="InterPro" id="IPR013320">
    <property type="entry name" value="ConA-like_dom_sf"/>
</dbReference>
<dbReference type="InterPro" id="IPR001362">
    <property type="entry name" value="Glyco_hydro_32"/>
</dbReference>
<sequence>MKKKRVVWMGLVVITLCVISIVGILIKKQMISDSDTINKNKKEDQLLEFALDNQALHQWGFDEGDGKVTRDLANSVFSDIHYALNLDPEWKNGISGRTLLFNGYSNWIEVPAEKVQEPTESFSVEAWVAPRAYEWGDNGQTSVIINQHDKANKQGFILGMGRHGYITFQLSLNEKWYEIWSPEGKILPKDKWSYVTAQFNKQTNKISLYLNGELVQEKEVPADSQFTQADHLPLLVGKHNQAVSVSDVFQVNMFNGLMDNVSLYNKAFSNEYIKQHYEEVSNTFNHELPIPDTSFDRTVYKGDRYRPNYHFTAPQHWMNEPHAPIYYNGKYHLFYQFNPAGPFWHQIHWGHATSDDMIHWKDSPIALSPTEDTAARDGVWSGSATYDENGVPILFYTAGHDEMKPNQMTGMARPTDTDDVNLHYWNMNPHPVTIQEKNIETSKGKVMFGQFRDPYVWKDGDKWYQLVGSGVEGAGGTALLYTSDDLAHWKYEKPFMIGDKVKYPRTGDVWELPFLVPIKNSDIGEQKYVFMISPYFMSPSVYAARFTFYWIGTWNPERLEFIPDNEEPKMFDYGEHFTGAQGFVDEKGRTILTSILQDRRSEAEKYKSGWAHGAGLPLEIYLNHKKDLGIRPIEEVYSLRRQELVSVENVTMEEANKQLVNIQSNQVEIELELDVSNTKHSGLKLLKHPDNKEETIIFYNNETKTVNIDRRFSSENADIEKGIQGGELNLEDNILRVHVFVDKSIVEAYVNNEKSISSRVFPTLDQSKGLELYGIEGEPFVRSMRVWSIDTAIEGEQD</sequence>
<dbReference type="Gene3D" id="2.115.10.20">
    <property type="entry name" value="Glycosyl hydrolase domain, family 43"/>
    <property type="match status" value="1"/>
</dbReference>
<dbReference type="InterPro" id="IPR013189">
    <property type="entry name" value="Glyco_hydro_32_C"/>
</dbReference>
<organism evidence="10 11">
    <name type="scientific">Bacillus taeanensis</name>
    <dbReference type="NCBI Taxonomy" id="273032"/>
    <lineage>
        <taxon>Bacteria</taxon>
        <taxon>Bacillati</taxon>
        <taxon>Bacillota</taxon>
        <taxon>Bacilli</taxon>
        <taxon>Bacillales</taxon>
        <taxon>Bacillaceae</taxon>
        <taxon>Bacillus</taxon>
    </lineage>
</organism>
<dbReference type="SUPFAM" id="SSF49899">
    <property type="entry name" value="Concanavalin A-like lectins/glucanases"/>
    <property type="match status" value="2"/>
</dbReference>
<protein>
    <recommendedName>
        <fullName evidence="2">beta-fructofuranosidase</fullName>
        <ecNumber evidence="2">3.2.1.26</ecNumber>
    </recommendedName>
</protein>
<dbReference type="InterPro" id="IPR023296">
    <property type="entry name" value="Glyco_hydro_beta-prop_sf"/>
</dbReference>
<keyword evidence="8" id="KW-0812">Transmembrane</keyword>
<proteinExistence type="inferred from homology"/>
<evidence type="ECO:0000256" key="8">
    <source>
        <dbReference type="SAM" id="Phobius"/>
    </source>
</evidence>
<keyword evidence="6 7" id="KW-0326">Glycosidase</keyword>
<dbReference type="CDD" id="cd08996">
    <property type="entry name" value="GH32_FFase"/>
    <property type="match status" value="1"/>
</dbReference>
<evidence type="ECO:0000256" key="2">
    <source>
        <dbReference type="ARBA" id="ARBA00012758"/>
    </source>
</evidence>
<reference evidence="10 11" key="1">
    <citation type="submission" date="2018-07" db="EMBL/GenBank/DDBJ databases">
        <title>Lottiidibacillus patelloidae gen. nov., sp. nov., isolated from the intestinal tract of a marine limpet and the reclassification of B. taeanensis BH030017T, B. algicola KMM 3737T and B. hwajinpoensis SW-72T as genus Lottiidibacillus.</title>
        <authorList>
            <person name="Liu R."/>
            <person name="Huang Z."/>
        </authorList>
    </citation>
    <scope>NUCLEOTIDE SEQUENCE [LARGE SCALE GENOMIC DNA]</scope>
    <source>
        <strain evidence="10 11">BH030017</strain>
    </source>
</reference>
<keyword evidence="11" id="KW-1185">Reference proteome</keyword>
<dbReference type="PANTHER" id="PTHR43101:SF1">
    <property type="entry name" value="BETA-FRUCTOSIDASE"/>
    <property type="match status" value="1"/>
</dbReference>
<feature type="transmembrane region" description="Helical" evidence="8">
    <location>
        <begin position="7"/>
        <end position="26"/>
    </location>
</feature>
<evidence type="ECO:0000313" key="11">
    <source>
        <dbReference type="Proteomes" id="UP000253314"/>
    </source>
</evidence>
<dbReference type="PANTHER" id="PTHR43101">
    <property type="entry name" value="BETA-FRUCTOSIDASE"/>
    <property type="match status" value="1"/>
</dbReference>
<accession>A0A366Y3J4</accession>
<evidence type="ECO:0000256" key="3">
    <source>
        <dbReference type="ARBA" id="ARBA00022729"/>
    </source>
</evidence>
<keyword evidence="8" id="KW-1133">Transmembrane helix</keyword>